<feature type="domain" description="3-keto-alpha-glucoside-1,2-lyase/3-keto-2-hydroxy-glucal hydratase" evidence="1">
    <location>
        <begin position="31"/>
        <end position="259"/>
    </location>
</feature>
<dbReference type="InterPro" id="IPR010496">
    <property type="entry name" value="AL/BT2_dom"/>
</dbReference>
<dbReference type="GO" id="GO:0016787">
    <property type="term" value="F:hydrolase activity"/>
    <property type="evidence" value="ECO:0007669"/>
    <property type="project" value="InterPro"/>
</dbReference>
<name>A0A8J8JQI3_9BACT</name>
<dbReference type="EMBL" id="WHPF01000003">
    <property type="protein sequence ID" value="NNV54752.1"/>
    <property type="molecule type" value="Genomic_DNA"/>
</dbReference>
<sequence>MQKTMIRAAVLVTGYLLLPFLIRAQQNPKIIHLFNGKNLDGWYTFLQKSGRNNDPQQVFSVQNGNIHIGGEEWGCITTNAAYSNYKLVVEFKWGVKTYAPRINKARDCGILIHSKGPDGGSQGIWMHSIECQIIEGGTGDFIVVGDSSNAFQLTTTVAKEKTDDSYVYLPGGDTLQFISDRVNWYARDAAWKDIKGFRGANDIEKPMGQWNKMECISYGNELTIILNGKIVNHAFNVVPTGGQIQIQAEGAEILFRKVDLIPL</sequence>
<dbReference type="Proteomes" id="UP000598971">
    <property type="component" value="Unassembled WGS sequence"/>
</dbReference>
<dbReference type="RefSeq" id="WP_171606677.1">
    <property type="nucleotide sequence ID" value="NZ_WHPF01000003.1"/>
</dbReference>
<proteinExistence type="predicted"/>
<dbReference type="Pfam" id="PF06439">
    <property type="entry name" value="3keto-disac_hyd"/>
    <property type="match status" value="1"/>
</dbReference>
<organism evidence="2 3">
    <name type="scientific">Limnovirga soli</name>
    <dbReference type="NCBI Taxonomy" id="2656915"/>
    <lineage>
        <taxon>Bacteria</taxon>
        <taxon>Pseudomonadati</taxon>
        <taxon>Bacteroidota</taxon>
        <taxon>Chitinophagia</taxon>
        <taxon>Chitinophagales</taxon>
        <taxon>Chitinophagaceae</taxon>
        <taxon>Limnovirga</taxon>
    </lineage>
</organism>
<comment type="caution">
    <text evidence="2">The sequence shown here is derived from an EMBL/GenBank/DDBJ whole genome shotgun (WGS) entry which is preliminary data.</text>
</comment>
<protein>
    <submittedName>
        <fullName evidence="2">DUF1080 domain-containing protein</fullName>
    </submittedName>
</protein>
<dbReference type="Gene3D" id="2.60.120.560">
    <property type="entry name" value="Exo-inulinase, domain 1"/>
    <property type="match status" value="1"/>
</dbReference>
<evidence type="ECO:0000313" key="2">
    <source>
        <dbReference type="EMBL" id="NNV54752.1"/>
    </source>
</evidence>
<dbReference type="AlphaFoldDB" id="A0A8J8JQI3"/>
<keyword evidence="3" id="KW-1185">Reference proteome</keyword>
<gene>
    <name evidence="2" type="ORF">GD597_04700</name>
</gene>
<reference evidence="2" key="1">
    <citation type="submission" date="2019-10" db="EMBL/GenBank/DDBJ databases">
        <title>Draft genome sequence of Panacibacter sp. KCS-6.</title>
        <authorList>
            <person name="Yim K.J."/>
        </authorList>
    </citation>
    <scope>NUCLEOTIDE SEQUENCE</scope>
    <source>
        <strain evidence="2">KCS-6</strain>
    </source>
</reference>
<accession>A0A8J8JQI3</accession>
<evidence type="ECO:0000313" key="3">
    <source>
        <dbReference type="Proteomes" id="UP000598971"/>
    </source>
</evidence>
<evidence type="ECO:0000259" key="1">
    <source>
        <dbReference type="Pfam" id="PF06439"/>
    </source>
</evidence>